<keyword evidence="3 7" id="KW-0227">DNA damage</keyword>
<keyword evidence="5 7" id="KW-0234">DNA repair</keyword>
<name>A0A0F5YIZ4_9CYAN</name>
<dbReference type="InterPro" id="IPR037278">
    <property type="entry name" value="ARFGAP/RecO"/>
</dbReference>
<dbReference type="PATRIC" id="fig|1637645.4.peg.3246"/>
<dbReference type="HAMAP" id="MF_00201">
    <property type="entry name" value="RecO"/>
    <property type="match status" value="1"/>
</dbReference>
<accession>A0A0F5YIZ4</accession>
<dbReference type="Proteomes" id="UP000033607">
    <property type="component" value="Unassembled WGS sequence"/>
</dbReference>
<reference evidence="9 10" key="1">
    <citation type="submission" date="2015-06" db="EMBL/GenBank/DDBJ databases">
        <title>Draft genome assembly of filamentous brackish cyanobacterium Limnoraphis robusta strain CS-951.</title>
        <authorList>
            <person name="Willis A."/>
            <person name="Parks M."/>
            <person name="Burford M.A."/>
        </authorList>
    </citation>
    <scope>NUCLEOTIDE SEQUENCE [LARGE SCALE GENOMIC DNA]</scope>
    <source>
        <strain evidence="9 10">CS-951</strain>
    </source>
</reference>
<evidence type="ECO:0000313" key="10">
    <source>
        <dbReference type="Proteomes" id="UP000033607"/>
    </source>
</evidence>
<comment type="caution">
    <text evidence="9">The sequence shown here is derived from an EMBL/GenBank/DDBJ whole genome shotgun (WGS) entry which is preliminary data.</text>
</comment>
<dbReference type="GO" id="GO:0006302">
    <property type="term" value="P:double-strand break repair"/>
    <property type="evidence" value="ECO:0007669"/>
    <property type="project" value="TreeGrafter"/>
</dbReference>
<dbReference type="InterPro" id="IPR012340">
    <property type="entry name" value="NA-bd_OB-fold"/>
</dbReference>
<dbReference type="NCBIfam" id="TIGR00613">
    <property type="entry name" value="reco"/>
    <property type="match status" value="1"/>
</dbReference>
<dbReference type="RefSeq" id="WP_046278472.1">
    <property type="nucleotide sequence ID" value="NZ_LATL02000162.1"/>
</dbReference>
<dbReference type="PANTHER" id="PTHR33991:SF1">
    <property type="entry name" value="DNA REPAIR PROTEIN RECO"/>
    <property type="match status" value="1"/>
</dbReference>
<comment type="function">
    <text evidence="7">Involved in DNA repair and RecF pathway recombination.</text>
</comment>
<dbReference type="EMBL" id="LATL02000162">
    <property type="protein sequence ID" value="KKD38150.1"/>
    <property type="molecule type" value="Genomic_DNA"/>
</dbReference>
<dbReference type="Gene3D" id="1.20.1440.120">
    <property type="entry name" value="Recombination protein O, C-terminal domain"/>
    <property type="match status" value="1"/>
</dbReference>
<evidence type="ECO:0000256" key="1">
    <source>
        <dbReference type="ARBA" id="ARBA00007452"/>
    </source>
</evidence>
<dbReference type="GO" id="GO:0006310">
    <property type="term" value="P:DNA recombination"/>
    <property type="evidence" value="ECO:0007669"/>
    <property type="project" value="UniProtKB-UniRule"/>
</dbReference>
<dbReference type="SUPFAM" id="SSF50249">
    <property type="entry name" value="Nucleic acid-binding proteins"/>
    <property type="match status" value="1"/>
</dbReference>
<feature type="domain" description="DNA replication/recombination mediator RecO N-terminal" evidence="8">
    <location>
        <begin position="1"/>
        <end position="80"/>
    </location>
</feature>
<organism evidence="9 10">
    <name type="scientific">Limnoraphis robusta CS-951</name>
    <dbReference type="NCBI Taxonomy" id="1637645"/>
    <lineage>
        <taxon>Bacteria</taxon>
        <taxon>Bacillati</taxon>
        <taxon>Cyanobacteriota</taxon>
        <taxon>Cyanophyceae</taxon>
        <taxon>Oscillatoriophycideae</taxon>
        <taxon>Oscillatoriales</taxon>
        <taxon>Sirenicapillariaceae</taxon>
        <taxon>Limnoraphis</taxon>
    </lineage>
</organism>
<evidence type="ECO:0000256" key="5">
    <source>
        <dbReference type="ARBA" id="ARBA00023204"/>
    </source>
</evidence>
<comment type="similarity">
    <text evidence="1 7">Belongs to the RecO family.</text>
</comment>
<proteinExistence type="inferred from homology"/>
<dbReference type="InterPro" id="IPR022572">
    <property type="entry name" value="DNA_rep/recomb_RecO_N"/>
</dbReference>
<evidence type="ECO:0000256" key="6">
    <source>
        <dbReference type="ARBA" id="ARBA00033409"/>
    </source>
</evidence>
<dbReference type="OrthoDB" id="9797083at2"/>
<dbReference type="GO" id="GO:0043590">
    <property type="term" value="C:bacterial nucleoid"/>
    <property type="evidence" value="ECO:0007669"/>
    <property type="project" value="TreeGrafter"/>
</dbReference>
<keyword evidence="4 7" id="KW-0233">DNA recombination</keyword>
<evidence type="ECO:0000256" key="3">
    <source>
        <dbReference type="ARBA" id="ARBA00022763"/>
    </source>
</evidence>
<gene>
    <name evidence="7" type="primary">recO</name>
    <name evidence="9" type="ORF">WN50_10410</name>
</gene>
<dbReference type="PANTHER" id="PTHR33991">
    <property type="entry name" value="DNA REPAIR PROTEIN RECO"/>
    <property type="match status" value="1"/>
</dbReference>
<dbReference type="Pfam" id="PF11967">
    <property type="entry name" value="RecO_N"/>
    <property type="match status" value="1"/>
</dbReference>
<dbReference type="SUPFAM" id="SSF57863">
    <property type="entry name" value="ArfGap/RecO-like zinc finger"/>
    <property type="match status" value="1"/>
</dbReference>
<dbReference type="InterPro" id="IPR042242">
    <property type="entry name" value="RecO_C"/>
</dbReference>
<evidence type="ECO:0000256" key="4">
    <source>
        <dbReference type="ARBA" id="ARBA00023172"/>
    </source>
</evidence>
<dbReference type="Gene3D" id="2.40.50.140">
    <property type="entry name" value="Nucleic acid-binding proteins"/>
    <property type="match status" value="1"/>
</dbReference>
<evidence type="ECO:0000256" key="7">
    <source>
        <dbReference type="HAMAP-Rule" id="MF_00201"/>
    </source>
</evidence>
<evidence type="ECO:0000259" key="8">
    <source>
        <dbReference type="Pfam" id="PF11967"/>
    </source>
</evidence>
<evidence type="ECO:0000256" key="2">
    <source>
        <dbReference type="ARBA" id="ARBA00021310"/>
    </source>
</evidence>
<evidence type="ECO:0000313" key="9">
    <source>
        <dbReference type="EMBL" id="KKD38150.1"/>
    </source>
</evidence>
<protein>
    <recommendedName>
        <fullName evidence="2 7">DNA repair protein RecO</fullName>
    </recommendedName>
    <alternativeName>
        <fullName evidence="6 7">Recombination protein O</fullName>
    </alternativeName>
</protein>
<dbReference type="Pfam" id="PF02565">
    <property type="entry name" value="RecO_C"/>
    <property type="match status" value="1"/>
</dbReference>
<dbReference type="AlphaFoldDB" id="A0A0F5YIZ4"/>
<sequence length="303" mass="33639">MNRTYTATGINLKGTALGESDRILTILTPEYGLIRAVAPGTRKPRSKLGGRCELFVVNELLLSKGRSLDRITQADMIKSYGGLSQNLGKLAASQYLAELVLLIALSEQPQEELFLLFNEHLERLENLSNTPEIENITAIIATLTQGMFHLLAWTGVAPQVQHCCLTQRPLVANFSDPDWRVGFSLDAGGTISLEAEKPIPKTSDRHPRAISQGFGGQLHVKLSAVQLAILQRLAHPQLSEQLEWELKSQQRATLSTAPSIALSDWVSVERLLRRYAEYQLGRAIRSAALIDTYVEQFQLSYSF</sequence>
<dbReference type="InterPro" id="IPR003717">
    <property type="entry name" value="RecO"/>
</dbReference>